<feature type="domain" description="DML1/Misato tubulin" evidence="8">
    <location>
        <begin position="122"/>
        <end position="320"/>
    </location>
</feature>
<proteinExistence type="inferred from homology"/>
<organism evidence="9 10">
    <name type="scientific">Pachysolen tannophilus NRRL Y-2460</name>
    <dbReference type="NCBI Taxonomy" id="669874"/>
    <lineage>
        <taxon>Eukaryota</taxon>
        <taxon>Fungi</taxon>
        <taxon>Dikarya</taxon>
        <taxon>Ascomycota</taxon>
        <taxon>Saccharomycotina</taxon>
        <taxon>Pichiomycetes</taxon>
        <taxon>Pachysolenaceae</taxon>
        <taxon>Pachysolen</taxon>
    </lineage>
</organism>
<dbReference type="InterPro" id="IPR019605">
    <property type="entry name" value="Misato_II_tubulin-like"/>
</dbReference>
<comment type="function">
    <text evidence="1">Involved in the partitioning of the mitochondrial organelle and mitochondrial DNA (mtDNA) inheritance.</text>
</comment>
<evidence type="ECO:0000259" key="7">
    <source>
        <dbReference type="Pfam" id="PF10644"/>
    </source>
</evidence>
<dbReference type="PANTHER" id="PTHR13391:SF0">
    <property type="entry name" value="PROTEIN MISATO HOMOLOG 1"/>
    <property type="match status" value="1"/>
</dbReference>
<name>A0A1E4TR13_PACTA</name>
<evidence type="ECO:0000256" key="5">
    <source>
        <dbReference type="ARBA" id="ARBA00022030"/>
    </source>
</evidence>
<comment type="similarity">
    <text evidence="3">Belongs to the misato family.</text>
</comment>
<protein>
    <recommendedName>
        <fullName evidence="4">Protein DML1</fullName>
    </recommendedName>
    <alternativeName>
        <fullName evidence="5">Protein dml1</fullName>
    </alternativeName>
</protein>
<dbReference type="AlphaFoldDB" id="A0A1E4TR13"/>
<comment type="subcellular location">
    <subcellularLocation>
        <location evidence="2">Mitochondrion</location>
    </subcellularLocation>
</comment>
<reference evidence="10" key="1">
    <citation type="submission" date="2016-05" db="EMBL/GenBank/DDBJ databases">
        <title>Comparative genomics of biotechnologically important yeasts.</title>
        <authorList>
            <consortium name="DOE Joint Genome Institute"/>
            <person name="Riley R."/>
            <person name="Haridas S."/>
            <person name="Wolfe K.H."/>
            <person name="Lopes M.R."/>
            <person name="Hittinger C.T."/>
            <person name="Goker M."/>
            <person name="Salamov A."/>
            <person name="Wisecaver J."/>
            <person name="Long T.M."/>
            <person name="Aerts A.L."/>
            <person name="Barry K."/>
            <person name="Choi C."/>
            <person name="Clum A."/>
            <person name="Coughlan A.Y."/>
            <person name="Deshpande S."/>
            <person name="Douglass A.P."/>
            <person name="Hanson S.J."/>
            <person name="Klenk H.-P."/>
            <person name="Labutti K."/>
            <person name="Lapidus A."/>
            <person name="Lindquist E."/>
            <person name="Lipzen A."/>
            <person name="Meier-Kolthoff J.P."/>
            <person name="Ohm R.A."/>
            <person name="Otillar R.P."/>
            <person name="Pangilinan J."/>
            <person name="Peng Y."/>
            <person name="Rokas A."/>
            <person name="Rosa C.A."/>
            <person name="Scheuner C."/>
            <person name="Sibirny A.A."/>
            <person name="Slot J.C."/>
            <person name="Stielow J.B."/>
            <person name="Sun H."/>
            <person name="Kurtzman C.P."/>
            <person name="Blackwell M."/>
            <person name="Grigoriev I.V."/>
            <person name="Jeffries T.W."/>
        </authorList>
    </citation>
    <scope>NUCLEOTIDE SEQUENCE [LARGE SCALE GENOMIC DNA]</scope>
    <source>
        <strain evidence="10">NRRL Y-2460</strain>
    </source>
</reference>
<evidence type="ECO:0000256" key="2">
    <source>
        <dbReference type="ARBA" id="ARBA00004173"/>
    </source>
</evidence>
<evidence type="ECO:0000256" key="1">
    <source>
        <dbReference type="ARBA" id="ARBA00003757"/>
    </source>
</evidence>
<evidence type="ECO:0000259" key="8">
    <source>
        <dbReference type="Pfam" id="PF14881"/>
    </source>
</evidence>
<evidence type="ECO:0000313" key="10">
    <source>
        <dbReference type="Proteomes" id="UP000094236"/>
    </source>
</evidence>
<dbReference type="Pfam" id="PF14881">
    <property type="entry name" value="Tubulin_3"/>
    <property type="match status" value="1"/>
</dbReference>
<feature type="domain" description="Misato Segment II tubulin-like" evidence="7">
    <location>
        <begin position="2"/>
        <end position="111"/>
    </location>
</feature>
<evidence type="ECO:0000256" key="4">
    <source>
        <dbReference type="ARBA" id="ARBA00014097"/>
    </source>
</evidence>
<keyword evidence="10" id="KW-1185">Reference proteome</keyword>
<dbReference type="EMBL" id="KV454016">
    <property type="protein sequence ID" value="ODV94190.1"/>
    <property type="molecule type" value="Genomic_DNA"/>
</dbReference>
<dbReference type="GO" id="GO:0005739">
    <property type="term" value="C:mitochondrion"/>
    <property type="evidence" value="ECO:0007669"/>
    <property type="project" value="UniProtKB-SubCell"/>
</dbReference>
<dbReference type="STRING" id="669874.A0A1E4TR13"/>
<evidence type="ECO:0000256" key="6">
    <source>
        <dbReference type="ARBA" id="ARBA00023128"/>
    </source>
</evidence>
<dbReference type="SUPFAM" id="SSF52490">
    <property type="entry name" value="Tubulin nucleotide-binding domain-like"/>
    <property type="match status" value="1"/>
</dbReference>
<evidence type="ECO:0000256" key="3">
    <source>
        <dbReference type="ARBA" id="ARBA00008507"/>
    </source>
</evidence>
<dbReference type="InterPro" id="IPR036525">
    <property type="entry name" value="Tubulin/FtsZ_GTPase_sf"/>
</dbReference>
<dbReference type="Pfam" id="PF10644">
    <property type="entry name" value="Misat_Tub_SegII"/>
    <property type="match status" value="1"/>
</dbReference>
<dbReference type="GO" id="GO:0007005">
    <property type="term" value="P:mitochondrion organization"/>
    <property type="evidence" value="ECO:0007669"/>
    <property type="project" value="InterPro"/>
</dbReference>
<dbReference type="InterPro" id="IPR029209">
    <property type="entry name" value="DML1/Misato_tubulin"/>
</dbReference>
<dbReference type="Proteomes" id="UP000094236">
    <property type="component" value="Unassembled WGS sequence"/>
</dbReference>
<dbReference type="OrthoDB" id="271881at2759"/>
<accession>A0A1E4TR13</accession>
<sequence length="509" mass="58304">MHEIINISLSQSANHLNTHFFNAQESYLDYVKGVSNSKVEPDIFLKPTTNLLSNTVSYNPRALLWDATGGFGALGKYEYFENADQQDIPKNVVKSQILPKIAKNEYQKALDSTEDSSQEADLNTCNTLYWSDYSRVIYEPKSYNCLQDWIYDPKKSTTKAILKSTYNNNDPQYVKFFENYEVGVEEFAKDNQGVDFLEDNFRNCLEKCDGLSGLNLIDEIDSSWGGFASEILLEIKDEFLPKTSIFTWNIYENRGNSELGTLALLSRIRSTISILKNSSIFIPINLRPNNLPQFLKDKVDLNSLWHTSSLQSIIFESFNLLQCRRTNRVFMTDIENGLTMGTNRNLVSDINLMISGINSDTSGMIDLTSSMFEEFDAKKNRVFSRSCISRSPHQLKDISFDHEKNLGKMENNKLLEYGTSSKGLVNYKTDIAFNTPSSFPQSIISKKDALCCSLTTSTKVRFTFKNMKKFVSKTLKNDDRESLIDELETYCQEYEWGYTEDDESDDDDY</sequence>
<dbReference type="PANTHER" id="PTHR13391">
    <property type="entry name" value="MITOCHONDRIAL DISTRIBUTION REGULATOR MISATO"/>
    <property type="match status" value="1"/>
</dbReference>
<dbReference type="Gene3D" id="3.40.50.1440">
    <property type="entry name" value="Tubulin/FtsZ, GTPase domain"/>
    <property type="match status" value="1"/>
</dbReference>
<dbReference type="InterPro" id="IPR049942">
    <property type="entry name" value="DML1/Misato"/>
</dbReference>
<evidence type="ECO:0000313" key="9">
    <source>
        <dbReference type="EMBL" id="ODV94190.1"/>
    </source>
</evidence>
<gene>
    <name evidence="9" type="ORF">PACTADRAFT_51070</name>
</gene>
<keyword evidence="6" id="KW-0496">Mitochondrion</keyword>